<feature type="transmembrane region" description="Helical" evidence="20">
    <location>
        <begin position="21"/>
        <end position="45"/>
    </location>
</feature>
<dbReference type="PANTHER" id="PTHR24252">
    <property type="entry name" value="ACROSIN-RELATED"/>
    <property type="match status" value="1"/>
</dbReference>
<evidence type="ECO:0000256" key="11">
    <source>
        <dbReference type="ARBA" id="ARBA00023136"/>
    </source>
</evidence>
<evidence type="ECO:0000256" key="6">
    <source>
        <dbReference type="ARBA" id="ARBA00022692"/>
    </source>
</evidence>
<keyword evidence="7 19" id="KW-0378">Hydrolase</keyword>
<dbReference type="CDD" id="cd00190">
    <property type="entry name" value="Tryp_SPc"/>
    <property type="match status" value="2"/>
</dbReference>
<comment type="function">
    <text evidence="15">Serine protease which possesses both gelatinolytic and caseinolytic activities. Shows a preference for Arg in the P1 position.</text>
</comment>
<dbReference type="SUPFAM" id="SSF82671">
    <property type="entry name" value="SEA domain"/>
    <property type="match status" value="1"/>
</dbReference>
<dbReference type="InterPro" id="IPR018114">
    <property type="entry name" value="TRYPSIN_HIS"/>
</dbReference>
<dbReference type="GO" id="GO:0004252">
    <property type="term" value="F:serine-type endopeptidase activity"/>
    <property type="evidence" value="ECO:0007669"/>
    <property type="project" value="InterPro"/>
</dbReference>
<dbReference type="PROSITE" id="PS50024">
    <property type="entry name" value="SEA"/>
    <property type="match status" value="1"/>
</dbReference>
<evidence type="ECO:0000256" key="16">
    <source>
        <dbReference type="ARBA" id="ARBA00062984"/>
    </source>
</evidence>
<dbReference type="PROSITE" id="PS50240">
    <property type="entry name" value="TRYPSIN_DOM"/>
    <property type="match status" value="2"/>
</dbReference>
<dbReference type="InterPro" id="IPR009003">
    <property type="entry name" value="Peptidase_S1_PA"/>
</dbReference>
<evidence type="ECO:0000256" key="10">
    <source>
        <dbReference type="ARBA" id="ARBA00022989"/>
    </source>
</evidence>
<dbReference type="InterPro" id="IPR000082">
    <property type="entry name" value="SEA_dom"/>
</dbReference>
<dbReference type="FunFam" id="3.30.70.960:FF:000008">
    <property type="entry name" value="Transmembrane protease serine"/>
    <property type="match status" value="1"/>
</dbReference>
<evidence type="ECO:0000256" key="14">
    <source>
        <dbReference type="ARBA" id="ARBA00023180"/>
    </source>
</evidence>
<organism evidence="23 24">
    <name type="scientific">Molossus molossus</name>
    <name type="common">Pallas' mastiff bat</name>
    <name type="synonym">Vespertilio molossus</name>
    <dbReference type="NCBI Taxonomy" id="27622"/>
    <lineage>
        <taxon>Eukaryota</taxon>
        <taxon>Metazoa</taxon>
        <taxon>Chordata</taxon>
        <taxon>Craniata</taxon>
        <taxon>Vertebrata</taxon>
        <taxon>Euteleostomi</taxon>
        <taxon>Mammalia</taxon>
        <taxon>Eutheria</taxon>
        <taxon>Laurasiatheria</taxon>
        <taxon>Chiroptera</taxon>
        <taxon>Yangochiroptera</taxon>
        <taxon>Molossidae</taxon>
        <taxon>Molossus</taxon>
    </lineage>
</organism>
<dbReference type="Proteomes" id="UP000550707">
    <property type="component" value="Unassembled WGS sequence"/>
</dbReference>
<dbReference type="PROSITE" id="PS00134">
    <property type="entry name" value="TRYPSIN_HIS"/>
    <property type="match status" value="2"/>
</dbReference>
<dbReference type="FunFam" id="2.40.10.10:FF:000003">
    <property type="entry name" value="Transmembrane serine protease 3"/>
    <property type="match status" value="2"/>
</dbReference>
<keyword evidence="8 19" id="KW-0720">Serine protease</keyword>
<evidence type="ECO:0000256" key="9">
    <source>
        <dbReference type="ARBA" id="ARBA00022968"/>
    </source>
</evidence>
<accession>A0A7J8K1X2</accession>
<dbReference type="InterPro" id="IPR043504">
    <property type="entry name" value="Peptidase_S1_PA_chymotrypsin"/>
</dbReference>
<evidence type="ECO:0000256" key="7">
    <source>
        <dbReference type="ARBA" id="ARBA00022801"/>
    </source>
</evidence>
<dbReference type="Gene3D" id="2.40.10.10">
    <property type="entry name" value="Trypsin-like serine proteases"/>
    <property type="match status" value="4"/>
</dbReference>
<keyword evidence="3" id="KW-1003">Cell membrane</keyword>
<dbReference type="EMBL" id="JACASF010000001">
    <property type="protein sequence ID" value="KAF6503117.1"/>
    <property type="molecule type" value="Genomic_DNA"/>
</dbReference>
<dbReference type="SUPFAM" id="SSF50494">
    <property type="entry name" value="Trypsin-like serine proteases"/>
    <property type="match status" value="2"/>
</dbReference>
<evidence type="ECO:0000256" key="13">
    <source>
        <dbReference type="ARBA" id="ARBA00023157"/>
    </source>
</evidence>
<evidence type="ECO:0000256" key="20">
    <source>
        <dbReference type="SAM" id="Phobius"/>
    </source>
</evidence>
<dbReference type="InterPro" id="IPR036364">
    <property type="entry name" value="SEA_dom_sf"/>
</dbReference>
<dbReference type="PANTHER" id="PTHR24252:SF17">
    <property type="entry name" value="SUPPRESSOR OF TUMORIGENICITY 14 PROTEIN HOMOLOG-RELATED"/>
    <property type="match status" value="1"/>
</dbReference>
<dbReference type="SMART" id="SM00020">
    <property type="entry name" value="Tryp_SPc"/>
    <property type="match status" value="2"/>
</dbReference>
<evidence type="ECO:0000256" key="19">
    <source>
        <dbReference type="RuleBase" id="RU363034"/>
    </source>
</evidence>
<evidence type="ECO:0000256" key="17">
    <source>
        <dbReference type="ARBA" id="ARBA00070385"/>
    </source>
</evidence>
<dbReference type="PRINTS" id="PR00722">
    <property type="entry name" value="CHYMOTRYPSIN"/>
</dbReference>
<evidence type="ECO:0000259" key="22">
    <source>
        <dbReference type="PROSITE" id="PS50240"/>
    </source>
</evidence>
<dbReference type="FunCoup" id="A0A7J8K1X2">
    <property type="interactions" value="12"/>
</dbReference>
<keyword evidence="11 20" id="KW-0472">Membrane</keyword>
<dbReference type="Gene3D" id="3.30.70.960">
    <property type="entry name" value="SEA domain"/>
    <property type="match status" value="1"/>
</dbReference>
<keyword evidence="24" id="KW-1185">Reference proteome</keyword>
<dbReference type="GO" id="GO:0005886">
    <property type="term" value="C:plasma membrane"/>
    <property type="evidence" value="ECO:0007669"/>
    <property type="project" value="UniProtKB-SubCell"/>
</dbReference>
<evidence type="ECO:0000313" key="24">
    <source>
        <dbReference type="Proteomes" id="UP000550707"/>
    </source>
</evidence>
<comment type="subcellular location">
    <subcellularLocation>
        <location evidence="1">Cell membrane</location>
        <topology evidence="1">Single-pass type II membrane protein</topology>
    </subcellularLocation>
    <subcellularLocation>
        <location evidence="2">Secreted</location>
    </subcellularLocation>
</comment>
<sequence>MEKMHLSSVVMATKRACMKPWVTGLITFISLIVLAVCTGLIVHYVRYNQRKAYNYYSTLSFTSDKLYDDFEREASKNFTEMSQRIESMVKNVFHKSSLREEFVTSHIIRFSKDENRVSAHMLLIFRFRSTEDPETINKIIQRVLHEKLQDAVGPPELDPESVEIKKINKTESDNFLNNCCGTRRNKNSKSSVRIVGGTQVEEGEWPWQASLQWDGIHRCGATLINGTWLVSAAHCFIMYKDPTRWTASFGVTVYPPKMKHGIRRIIVHEKFEHLSHDYDISVVELSSPVPYTNAVHRVCLPDASHEFSQGDEMFVTGFGALHNDGISQNHLWQVQVNLIDTQTCNEPEVYNNTITPRMLCAGSLSGKRDACQGDSGGPLVSSDSRDIWYLAGIVSWGDECGKPYKPGVYTRVTALRDWIASQTVSIFKSCGRQLVSTIGAGNRIVNGKNALTGVWPWQASMKWKGQHHCGASLISSRWLLSAAHCFTKKTNPEDWTVSFGTRVNKPYMTQKVQNIISHENFSRAGIQNDIALVQLAKEVSFSKHVRRICLPEAKMKLSENDSVVVTGWGALYMNGPLPNILQEAFVKIIDNKVCNAPHVLSGWVTDKMLCAGFMSGKADACQNDSGGPLVYPDSRNIWHLVGIVSWGDGCAQKNKPGVYTRVTAYRDWITSKTGL</sequence>
<dbReference type="InterPro" id="IPR001254">
    <property type="entry name" value="Trypsin_dom"/>
</dbReference>
<dbReference type="InterPro" id="IPR033116">
    <property type="entry name" value="TRYPSIN_SER"/>
</dbReference>
<feature type="domain" description="Peptidase S1" evidence="22">
    <location>
        <begin position="194"/>
        <end position="424"/>
    </location>
</feature>
<comment type="subunit">
    <text evidence="16">Forms a heterodimer with SERPINA5 and SERPINE1.</text>
</comment>
<reference evidence="23 24" key="1">
    <citation type="journal article" date="2020" name="Nature">
        <title>Six reference-quality genomes reveal evolution of bat adaptations.</title>
        <authorList>
            <person name="Jebb D."/>
            <person name="Huang Z."/>
            <person name="Pippel M."/>
            <person name="Hughes G.M."/>
            <person name="Lavrichenko K."/>
            <person name="Devanna P."/>
            <person name="Winkler S."/>
            <person name="Jermiin L.S."/>
            <person name="Skirmuntt E.C."/>
            <person name="Katzourakis A."/>
            <person name="Burkitt-Gray L."/>
            <person name="Ray D.A."/>
            <person name="Sullivan K.A.M."/>
            <person name="Roscito J.G."/>
            <person name="Kirilenko B.M."/>
            <person name="Davalos L.M."/>
            <person name="Corthals A.P."/>
            <person name="Power M.L."/>
            <person name="Jones G."/>
            <person name="Ransome R.D."/>
            <person name="Dechmann D.K.N."/>
            <person name="Locatelli A.G."/>
            <person name="Puechmaille S.J."/>
            <person name="Fedrigo O."/>
            <person name="Jarvis E.D."/>
            <person name="Hiller M."/>
            <person name="Vernes S.C."/>
            <person name="Myers E.W."/>
            <person name="Teeling E.C."/>
        </authorList>
    </citation>
    <scope>NUCLEOTIDE SEQUENCE [LARGE SCALE GENOMIC DNA]</scope>
    <source>
        <strain evidence="23">MMolMol1</strain>
        <tissue evidence="23">Muscle</tissue>
    </source>
</reference>
<gene>
    <name evidence="23" type="ORF">HJG59_018497</name>
</gene>
<evidence type="ECO:0000259" key="21">
    <source>
        <dbReference type="PROSITE" id="PS50024"/>
    </source>
</evidence>
<dbReference type="Pfam" id="PF00089">
    <property type="entry name" value="Trypsin"/>
    <property type="match status" value="2"/>
</dbReference>
<keyword evidence="10 20" id="KW-1133">Transmembrane helix</keyword>
<evidence type="ECO:0000256" key="3">
    <source>
        <dbReference type="ARBA" id="ARBA00022475"/>
    </source>
</evidence>
<protein>
    <recommendedName>
        <fullName evidence="17">Transmembrane protease serine 11E</fullName>
    </recommendedName>
    <alternativeName>
        <fullName evidence="18">Serine protease DESC1</fullName>
    </alternativeName>
</protein>
<evidence type="ECO:0000256" key="4">
    <source>
        <dbReference type="ARBA" id="ARBA00022525"/>
    </source>
</evidence>
<evidence type="ECO:0000256" key="15">
    <source>
        <dbReference type="ARBA" id="ARBA00053618"/>
    </source>
</evidence>
<keyword evidence="4" id="KW-0964">Secreted</keyword>
<keyword evidence="5 19" id="KW-0645">Protease</keyword>
<keyword evidence="6 20" id="KW-0812">Transmembrane</keyword>
<evidence type="ECO:0000256" key="2">
    <source>
        <dbReference type="ARBA" id="ARBA00004613"/>
    </source>
</evidence>
<comment type="caution">
    <text evidence="23">The sequence shown here is derived from an EMBL/GenBank/DDBJ whole genome shotgun (WGS) entry which is preliminary data.</text>
</comment>
<dbReference type="AlphaFoldDB" id="A0A7J8K1X2"/>
<evidence type="ECO:0000256" key="12">
    <source>
        <dbReference type="ARBA" id="ARBA00023145"/>
    </source>
</evidence>
<dbReference type="InParanoid" id="A0A7J8K1X2"/>
<evidence type="ECO:0000256" key="18">
    <source>
        <dbReference type="ARBA" id="ARBA00083522"/>
    </source>
</evidence>
<dbReference type="Pfam" id="PF01390">
    <property type="entry name" value="SEA"/>
    <property type="match status" value="1"/>
</dbReference>
<dbReference type="GO" id="GO:0005576">
    <property type="term" value="C:extracellular region"/>
    <property type="evidence" value="ECO:0007669"/>
    <property type="project" value="UniProtKB-SubCell"/>
</dbReference>
<name>A0A7J8K1X2_MOLMO</name>
<evidence type="ECO:0000256" key="5">
    <source>
        <dbReference type="ARBA" id="ARBA00022670"/>
    </source>
</evidence>
<dbReference type="PROSITE" id="PS00135">
    <property type="entry name" value="TRYPSIN_SER"/>
    <property type="match status" value="1"/>
</dbReference>
<evidence type="ECO:0000256" key="1">
    <source>
        <dbReference type="ARBA" id="ARBA00004401"/>
    </source>
</evidence>
<keyword evidence="9" id="KW-0735">Signal-anchor</keyword>
<feature type="domain" description="SEA" evidence="21">
    <location>
        <begin position="51"/>
        <end position="169"/>
    </location>
</feature>
<evidence type="ECO:0000313" key="23">
    <source>
        <dbReference type="EMBL" id="KAF6503117.1"/>
    </source>
</evidence>
<proteinExistence type="predicted"/>
<dbReference type="GO" id="GO:0006508">
    <property type="term" value="P:proteolysis"/>
    <property type="evidence" value="ECO:0007669"/>
    <property type="project" value="UniProtKB-KW"/>
</dbReference>
<evidence type="ECO:0000256" key="8">
    <source>
        <dbReference type="ARBA" id="ARBA00022825"/>
    </source>
</evidence>
<keyword evidence="14" id="KW-0325">Glycoprotein</keyword>
<keyword evidence="12" id="KW-0865">Zymogen</keyword>
<feature type="domain" description="Peptidase S1" evidence="22">
    <location>
        <begin position="444"/>
        <end position="674"/>
    </location>
</feature>
<dbReference type="InterPro" id="IPR001314">
    <property type="entry name" value="Peptidase_S1A"/>
</dbReference>
<keyword evidence="13" id="KW-1015">Disulfide bond</keyword>